<protein>
    <submittedName>
        <fullName evidence="3">Uncharacterized protein LOC110990355</fullName>
    </submittedName>
</protein>
<reference evidence="3" key="1">
    <citation type="submission" date="2025-08" db="UniProtKB">
        <authorList>
            <consortium name="RefSeq"/>
        </authorList>
    </citation>
    <scope>IDENTIFICATION</scope>
</reference>
<name>A0A8B8A4Z7_ACAPL</name>
<accession>A0A8B8A4Z7</accession>
<feature type="region of interest" description="Disordered" evidence="1">
    <location>
        <begin position="118"/>
        <end position="142"/>
    </location>
</feature>
<proteinExistence type="predicted"/>
<evidence type="ECO:0000313" key="2">
    <source>
        <dbReference type="Proteomes" id="UP000694845"/>
    </source>
</evidence>
<dbReference type="KEGG" id="aplc:110990355"/>
<keyword evidence="2" id="KW-1185">Reference proteome</keyword>
<dbReference type="AlphaFoldDB" id="A0A8B8A4Z7"/>
<evidence type="ECO:0000313" key="3">
    <source>
        <dbReference type="RefSeq" id="XP_022111006.1"/>
    </source>
</evidence>
<organism evidence="2 3">
    <name type="scientific">Acanthaster planci</name>
    <name type="common">Crown-of-thorns starfish</name>
    <dbReference type="NCBI Taxonomy" id="133434"/>
    <lineage>
        <taxon>Eukaryota</taxon>
        <taxon>Metazoa</taxon>
        <taxon>Echinodermata</taxon>
        <taxon>Eleutherozoa</taxon>
        <taxon>Asterozoa</taxon>
        <taxon>Asteroidea</taxon>
        <taxon>Valvatacea</taxon>
        <taxon>Valvatida</taxon>
        <taxon>Acanthasteridae</taxon>
        <taxon>Acanthaster</taxon>
    </lineage>
</organism>
<dbReference type="RefSeq" id="XP_022111006.1">
    <property type="nucleotide sequence ID" value="XM_022255314.1"/>
</dbReference>
<dbReference type="Proteomes" id="UP000694845">
    <property type="component" value="Unplaced"/>
</dbReference>
<sequence length="142" mass="15459">MDKRAGVRSWRPSCSINSSHGIIIAISLHHQITRNMAFSGSNFNAEEERVMLEALTNDDPMWGQVAPPSPPAAVPVLEWDMASDVEEGMEEQPEIIDLTGEDEFDPSYDNEVVIDLTGSDDESCMKAEAPPPSPASSLAWSG</sequence>
<evidence type="ECO:0000256" key="1">
    <source>
        <dbReference type="SAM" id="MobiDB-lite"/>
    </source>
</evidence>
<dbReference type="GeneID" id="110990355"/>
<gene>
    <name evidence="3" type="primary">LOC110990355</name>
</gene>